<feature type="domain" description="SH3b" evidence="8">
    <location>
        <begin position="55"/>
        <end position="121"/>
    </location>
</feature>
<keyword evidence="3" id="KW-0732">Signal</keyword>
<protein>
    <submittedName>
        <fullName evidence="9">TIGR04211 family SH3 domain-containing protein</fullName>
    </submittedName>
</protein>
<dbReference type="Pfam" id="PF08239">
    <property type="entry name" value="SH3_3"/>
    <property type="match status" value="1"/>
</dbReference>
<evidence type="ECO:0000256" key="2">
    <source>
        <dbReference type="ARBA" id="ARBA00022692"/>
    </source>
</evidence>
<sequence>MIGSILYFDQMLVGFFRIFMLINSRPWQAGMLLATVLLSTSVTAQQEPTGTPVSPQNAYISDKLITYIYNGPGRDYKIIGSIAAGEEIKLLAEDSTSDYWQLTDSKGRTGWILKQYVSLTPVFSGESEQLQQQLQQQQTLVSQLQQEKEQLQQQLNETDAAVQQAEKATATAQQTIALLTQQLQEKPAAFWQDKMVLGSILGFAGLLLGLLLPALIPSRRRKERWM</sequence>
<keyword evidence="10" id="KW-1185">Reference proteome</keyword>
<dbReference type="NCBIfam" id="TIGR04211">
    <property type="entry name" value="SH3_and_anchor"/>
    <property type="match status" value="1"/>
</dbReference>
<dbReference type="GO" id="GO:0016020">
    <property type="term" value="C:membrane"/>
    <property type="evidence" value="ECO:0007669"/>
    <property type="project" value="UniProtKB-SubCell"/>
</dbReference>
<evidence type="ECO:0000259" key="8">
    <source>
        <dbReference type="PROSITE" id="PS51781"/>
    </source>
</evidence>
<dbReference type="OrthoDB" id="9790951at2"/>
<evidence type="ECO:0000313" key="10">
    <source>
        <dbReference type="Proteomes" id="UP000276260"/>
    </source>
</evidence>
<evidence type="ECO:0000313" key="9">
    <source>
        <dbReference type="EMBL" id="RRJ21179.1"/>
    </source>
</evidence>
<evidence type="ECO:0000256" key="4">
    <source>
        <dbReference type="ARBA" id="ARBA00022989"/>
    </source>
</evidence>
<dbReference type="SMART" id="SM00287">
    <property type="entry name" value="SH3b"/>
    <property type="match status" value="1"/>
</dbReference>
<evidence type="ECO:0000256" key="6">
    <source>
        <dbReference type="SAM" id="Coils"/>
    </source>
</evidence>
<dbReference type="Proteomes" id="UP000276260">
    <property type="component" value="Unassembled WGS sequence"/>
</dbReference>
<reference evidence="9 10" key="1">
    <citation type="submission" date="2018-11" db="EMBL/GenBank/DDBJ databases">
        <title>Draft genome analysis of Rheinheimera mesophila isolated from an industrial waste site.</title>
        <authorList>
            <person name="Yu Q."/>
            <person name="Qi Y."/>
            <person name="Zhang H."/>
            <person name="Lu Y."/>
            <person name="Pu J."/>
        </authorList>
    </citation>
    <scope>NUCLEOTIDE SEQUENCE [LARGE SCALE GENOMIC DNA]</scope>
    <source>
        <strain evidence="9 10">IITR13</strain>
    </source>
</reference>
<evidence type="ECO:0000256" key="7">
    <source>
        <dbReference type="SAM" id="Phobius"/>
    </source>
</evidence>
<dbReference type="PROSITE" id="PS51781">
    <property type="entry name" value="SH3B"/>
    <property type="match status" value="1"/>
</dbReference>
<proteinExistence type="predicted"/>
<comment type="caution">
    <text evidence="9">The sequence shown here is derived from an EMBL/GenBank/DDBJ whole genome shotgun (WGS) entry which is preliminary data.</text>
</comment>
<accession>A0A3P3QL74</accession>
<evidence type="ECO:0000256" key="5">
    <source>
        <dbReference type="ARBA" id="ARBA00023136"/>
    </source>
</evidence>
<dbReference type="AlphaFoldDB" id="A0A3P3QL74"/>
<evidence type="ECO:0000256" key="1">
    <source>
        <dbReference type="ARBA" id="ARBA00004167"/>
    </source>
</evidence>
<feature type="coiled-coil region" evidence="6">
    <location>
        <begin position="127"/>
        <end position="182"/>
    </location>
</feature>
<dbReference type="InterPro" id="IPR016476">
    <property type="entry name" value="SH3_dom_pro"/>
</dbReference>
<keyword evidence="5 7" id="KW-0472">Membrane</keyword>
<evidence type="ECO:0000256" key="3">
    <source>
        <dbReference type="ARBA" id="ARBA00022729"/>
    </source>
</evidence>
<keyword evidence="4 7" id="KW-1133">Transmembrane helix</keyword>
<dbReference type="EMBL" id="RRCF01000002">
    <property type="protein sequence ID" value="RRJ21179.1"/>
    <property type="molecule type" value="Genomic_DNA"/>
</dbReference>
<comment type="subcellular location">
    <subcellularLocation>
        <location evidence="1">Membrane</location>
        <topology evidence="1">Single-pass membrane protein</topology>
    </subcellularLocation>
</comment>
<keyword evidence="6" id="KW-0175">Coiled coil</keyword>
<organism evidence="9 10">
    <name type="scientific">Rheinheimera mesophila</name>
    <dbReference type="NCBI Taxonomy" id="1547515"/>
    <lineage>
        <taxon>Bacteria</taxon>
        <taxon>Pseudomonadati</taxon>
        <taxon>Pseudomonadota</taxon>
        <taxon>Gammaproteobacteria</taxon>
        <taxon>Chromatiales</taxon>
        <taxon>Chromatiaceae</taxon>
        <taxon>Rheinheimera</taxon>
    </lineage>
</organism>
<name>A0A3P3QL74_9GAMM</name>
<feature type="transmembrane region" description="Helical" evidence="7">
    <location>
        <begin position="195"/>
        <end position="216"/>
    </location>
</feature>
<dbReference type="Gene3D" id="2.30.30.40">
    <property type="entry name" value="SH3 Domains"/>
    <property type="match status" value="1"/>
</dbReference>
<dbReference type="InterPro" id="IPR003646">
    <property type="entry name" value="SH3-like_bac-type"/>
</dbReference>
<keyword evidence="2 7" id="KW-0812">Transmembrane</keyword>
<gene>
    <name evidence="9" type="ORF">EIK76_09855</name>
</gene>